<name>A0A8T0UYI7_PANVG</name>
<dbReference type="Pfam" id="PF03107">
    <property type="entry name" value="C1_2"/>
    <property type="match status" value="1"/>
</dbReference>
<dbReference type="AlphaFoldDB" id="A0A8T0UYI7"/>
<dbReference type="Proteomes" id="UP000823388">
    <property type="component" value="Chromosome 3K"/>
</dbReference>
<organism evidence="4 5">
    <name type="scientific">Panicum virgatum</name>
    <name type="common">Blackwell switchgrass</name>
    <dbReference type="NCBI Taxonomy" id="38727"/>
    <lineage>
        <taxon>Eukaryota</taxon>
        <taxon>Viridiplantae</taxon>
        <taxon>Streptophyta</taxon>
        <taxon>Embryophyta</taxon>
        <taxon>Tracheophyta</taxon>
        <taxon>Spermatophyta</taxon>
        <taxon>Magnoliopsida</taxon>
        <taxon>Liliopsida</taxon>
        <taxon>Poales</taxon>
        <taxon>Poaceae</taxon>
        <taxon>PACMAD clade</taxon>
        <taxon>Panicoideae</taxon>
        <taxon>Panicodae</taxon>
        <taxon>Paniceae</taxon>
        <taxon>Panicinae</taxon>
        <taxon>Panicum</taxon>
        <taxon>Panicum sect. Hiantes</taxon>
    </lineage>
</organism>
<dbReference type="InterPro" id="IPR004146">
    <property type="entry name" value="DC1"/>
</dbReference>
<gene>
    <name evidence="4" type="ORF">PVAP13_3KG407000</name>
</gene>
<accession>A0A8T0UYI7</accession>
<dbReference type="EMBL" id="CM029041">
    <property type="protein sequence ID" value="KAG2629332.1"/>
    <property type="molecule type" value="Genomic_DNA"/>
</dbReference>
<dbReference type="InterPro" id="IPR046349">
    <property type="entry name" value="C1-like_sf"/>
</dbReference>
<dbReference type="OrthoDB" id="681498at2759"/>
<evidence type="ECO:0000313" key="4">
    <source>
        <dbReference type="EMBL" id="KAG2629332.1"/>
    </source>
</evidence>
<keyword evidence="5" id="KW-1185">Reference proteome</keyword>
<dbReference type="PANTHER" id="PTHR47841:SF16">
    <property type="entry name" value="DC1 DOMAIN-CONTAINING PROTEIN"/>
    <property type="match status" value="1"/>
</dbReference>
<comment type="caution">
    <text evidence="4">The sequence shown here is derived from an EMBL/GenBank/DDBJ whole genome shotgun (WGS) entry which is preliminary data.</text>
</comment>
<reference evidence="4" key="1">
    <citation type="submission" date="2020-05" db="EMBL/GenBank/DDBJ databases">
        <title>WGS assembly of Panicum virgatum.</title>
        <authorList>
            <person name="Lovell J.T."/>
            <person name="Jenkins J."/>
            <person name="Shu S."/>
            <person name="Juenger T.E."/>
            <person name="Schmutz J."/>
        </authorList>
    </citation>
    <scope>NUCLEOTIDE SEQUENCE</scope>
    <source>
        <strain evidence="4">AP13</strain>
    </source>
</reference>
<keyword evidence="1" id="KW-0677">Repeat</keyword>
<evidence type="ECO:0000256" key="1">
    <source>
        <dbReference type="ARBA" id="ARBA00022737"/>
    </source>
</evidence>
<evidence type="ECO:0000256" key="2">
    <source>
        <dbReference type="SAM" id="MobiDB-lite"/>
    </source>
</evidence>
<proteinExistence type="predicted"/>
<evidence type="ECO:0000259" key="3">
    <source>
        <dbReference type="Pfam" id="PF03107"/>
    </source>
</evidence>
<protein>
    <recommendedName>
        <fullName evidence="3">DC1 domain-containing protein</fullName>
    </recommendedName>
</protein>
<sequence>MCGSRRVSYFAHEPGHWLRPAAGDDGGGFTCDGCLVAGAGARYRCARGGCGFTLHEACARGFPRTLKSPVHPQHRLKRRKSASDGGGGGCEVCGEDVKGACYACAACGIALHPLCARMPGKAQGAAHGGAVGGHEAWLVRAGAAPAPGSGSGSSCAAAACGRPLGAWRYRCLTCGAELHPRCLVPAADQFIRHRGGGGERAAAAQGCCGALLHDVTSCCAISSYGFFYRFD</sequence>
<evidence type="ECO:0000313" key="5">
    <source>
        <dbReference type="Proteomes" id="UP000823388"/>
    </source>
</evidence>
<dbReference type="PANTHER" id="PTHR47841">
    <property type="entry name" value="DIACYLGLYCEROL KINASE THETA-LIKE-RELATED"/>
    <property type="match status" value="1"/>
</dbReference>
<feature type="domain" description="DC1" evidence="3">
    <location>
        <begin position="69"/>
        <end position="116"/>
    </location>
</feature>
<dbReference type="SUPFAM" id="SSF57889">
    <property type="entry name" value="Cysteine-rich domain"/>
    <property type="match status" value="2"/>
</dbReference>
<feature type="region of interest" description="Disordered" evidence="2">
    <location>
        <begin position="69"/>
        <end position="88"/>
    </location>
</feature>